<dbReference type="EMBL" id="JBANCF010000002">
    <property type="protein sequence ID" value="MEM0572795.1"/>
    <property type="molecule type" value="Genomic_DNA"/>
</dbReference>
<protein>
    <submittedName>
        <fullName evidence="1">Uncharacterized protein</fullName>
    </submittedName>
</protein>
<evidence type="ECO:0000313" key="1">
    <source>
        <dbReference type="EMBL" id="MEM0517399.1"/>
    </source>
</evidence>
<comment type="caution">
    <text evidence="1">The sequence shown here is derived from an EMBL/GenBank/DDBJ whole genome shotgun (WGS) entry which is preliminary data.</text>
</comment>
<dbReference type="RefSeq" id="WP_342686725.1">
    <property type="nucleotide sequence ID" value="NZ_JAZBJM010000002.1"/>
</dbReference>
<name>A0AB35YMV8_9FLAO</name>
<evidence type="ECO:0000313" key="4">
    <source>
        <dbReference type="Proteomes" id="UP001390963"/>
    </source>
</evidence>
<gene>
    <name evidence="2" type="ORF">VZD24_04650</name>
    <name evidence="1" type="ORF">VZD85_03460</name>
</gene>
<sequence length="263" mass="30704">MKKKVREQVTALAKQLIEEESTCKTAYLKGLVGELYEKLSVLEYLENQLEDTPEDSTLASLDSKSFREENWFTEPEPVPQPEHKEDLIEPLMEKIKDIVAQMPEESERIDELLEEMMPKNQAATSVQVKEKPSVKYTKNDLEEFASNYQQMPEFERKTTGLFPKASEGEKASKTLKESRPKSLNETINKGLNIGLNDRLAFIKHLFDGHAEDYTRVLSQINTMDNFEEVKNFVKAKVKPDYNYWLDKEEYSERFMNIIEKRFN</sequence>
<evidence type="ECO:0000313" key="2">
    <source>
        <dbReference type="EMBL" id="MEM0572795.1"/>
    </source>
</evidence>
<reference evidence="1 4" key="1">
    <citation type="submission" date="2024-01" db="EMBL/GenBank/DDBJ databases">
        <title>Aequorivita flavus sp. nov., isolated from deep-sea sediment.</title>
        <authorList>
            <person name="Chen X."/>
        </authorList>
    </citation>
    <scope>NUCLEOTIDE SEQUENCE</scope>
    <source>
        <strain evidence="1">MCCC 1A16923</strain>
        <strain evidence="2 4">MCCC 1A16935</strain>
    </source>
</reference>
<proteinExistence type="predicted"/>
<organism evidence="1 3">
    <name type="scientific">Aequorivita flava</name>
    <dbReference type="NCBI Taxonomy" id="3114371"/>
    <lineage>
        <taxon>Bacteria</taxon>
        <taxon>Pseudomonadati</taxon>
        <taxon>Bacteroidota</taxon>
        <taxon>Flavobacteriia</taxon>
        <taxon>Flavobacteriales</taxon>
        <taxon>Flavobacteriaceae</taxon>
        <taxon>Aequorivita</taxon>
    </lineage>
</organism>
<dbReference type="Proteomes" id="UP001388259">
    <property type="component" value="Unassembled WGS sequence"/>
</dbReference>
<evidence type="ECO:0000313" key="3">
    <source>
        <dbReference type="Proteomes" id="UP001388259"/>
    </source>
</evidence>
<dbReference type="AlphaFoldDB" id="A0AB35YMV8"/>
<dbReference type="Proteomes" id="UP001390963">
    <property type="component" value="Unassembled WGS sequence"/>
</dbReference>
<keyword evidence="4" id="KW-1185">Reference proteome</keyword>
<dbReference type="EMBL" id="JAZBJM010000002">
    <property type="protein sequence ID" value="MEM0517399.1"/>
    <property type="molecule type" value="Genomic_DNA"/>
</dbReference>
<accession>A0AB35YMV8</accession>